<evidence type="ECO:0000256" key="5">
    <source>
        <dbReference type="ARBA" id="ARBA00022989"/>
    </source>
</evidence>
<proteinExistence type="predicted"/>
<keyword evidence="3" id="KW-1003">Cell membrane</keyword>
<name>A0A0R1XDL1_9LACO</name>
<keyword evidence="6 7" id="KW-0472">Membrane</keyword>
<feature type="transmembrane region" description="Helical" evidence="7">
    <location>
        <begin position="284"/>
        <end position="303"/>
    </location>
</feature>
<dbReference type="InterPro" id="IPR036259">
    <property type="entry name" value="MFS_trans_sf"/>
</dbReference>
<dbReference type="CDD" id="cd17329">
    <property type="entry name" value="MFS_MdtH_MDR_like"/>
    <property type="match status" value="1"/>
</dbReference>
<dbReference type="Proteomes" id="UP000051412">
    <property type="component" value="Unassembled WGS sequence"/>
</dbReference>
<dbReference type="AlphaFoldDB" id="A0A0R1XDL1"/>
<feature type="transmembrane region" description="Helical" evidence="7">
    <location>
        <begin position="214"/>
        <end position="233"/>
    </location>
</feature>
<feature type="domain" description="Major facilitator superfamily (MFS) profile" evidence="8">
    <location>
        <begin position="11"/>
        <end position="397"/>
    </location>
</feature>
<feature type="transmembrane region" description="Helical" evidence="7">
    <location>
        <begin position="12"/>
        <end position="33"/>
    </location>
</feature>
<feature type="transmembrane region" description="Helical" evidence="7">
    <location>
        <begin position="102"/>
        <end position="124"/>
    </location>
</feature>
<dbReference type="InterPro" id="IPR050171">
    <property type="entry name" value="MFS_Transporters"/>
</dbReference>
<keyword evidence="10" id="KW-1185">Reference proteome</keyword>
<reference evidence="9 10" key="1">
    <citation type="journal article" date="2015" name="Genome Announc.">
        <title>Expanding the biotechnology potential of lactobacilli through comparative genomics of 213 strains and associated genera.</title>
        <authorList>
            <person name="Sun Z."/>
            <person name="Harris H.M."/>
            <person name="McCann A."/>
            <person name="Guo C."/>
            <person name="Argimon S."/>
            <person name="Zhang W."/>
            <person name="Yang X."/>
            <person name="Jeffery I.B."/>
            <person name="Cooney J.C."/>
            <person name="Kagawa T.F."/>
            <person name="Liu W."/>
            <person name="Song Y."/>
            <person name="Salvetti E."/>
            <person name="Wrobel A."/>
            <person name="Rasinkangas P."/>
            <person name="Parkhill J."/>
            <person name="Rea M.C."/>
            <person name="O'Sullivan O."/>
            <person name="Ritari J."/>
            <person name="Douillard F.P."/>
            <person name="Paul Ross R."/>
            <person name="Yang R."/>
            <person name="Briner A.E."/>
            <person name="Felis G.E."/>
            <person name="de Vos W.M."/>
            <person name="Barrangou R."/>
            <person name="Klaenhammer T.R."/>
            <person name="Caufield P.W."/>
            <person name="Cui Y."/>
            <person name="Zhang H."/>
            <person name="O'Toole P.W."/>
        </authorList>
    </citation>
    <scope>NUCLEOTIDE SEQUENCE [LARGE SCALE GENOMIC DNA]</scope>
    <source>
        <strain evidence="9 10">DSM 6035</strain>
    </source>
</reference>
<dbReference type="InterPro" id="IPR020846">
    <property type="entry name" value="MFS_dom"/>
</dbReference>
<dbReference type="SUPFAM" id="SSF103473">
    <property type="entry name" value="MFS general substrate transporter"/>
    <property type="match status" value="1"/>
</dbReference>
<comment type="subcellular location">
    <subcellularLocation>
        <location evidence="1">Cell membrane</location>
        <topology evidence="1">Multi-pass membrane protein</topology>
    </subcellularLocation>
</comment>
<feature type="transmembrane region" description="Helical" evidence="7">
    <location>
        <begin position="372"/>
        <end position="393"/>
    </location>
</feature>
<feature type="transmembrane region" description="Helical" evidence="7">
    <location>
        <begin position="136"/>
        <end position="158"/>
    </location>
</feature>
<accession>A0A0R1XDL1</accession>
<evidence type="ECO:0000256" key="1">
    <source>
        <dbReference type="ARBA" id="ARBA00004651"/>
    </source>
</evidence>
<evidence type="ECO:0000256" key="2">
    <source>
        <dbReference type="ARBA" id="ARBA00022448"/>
    </source>
</evidence>
<evidence type="ECO:0000256" key="3">
    <source>
        <dbReference type="ARBA" id="ARBA00022475"/>
    </source>
</evidence>
<dbReference type="EMBL" id="AZGM01000051">
    <property type="protein sequence ID" value="KRM27905.1"/>
    <property type="molecule type" value="Genomic_DNA"/>
</dbReference>
<feature type="transmembrane region" description="Helical" evidence="7">
    <location>
        <begin position="78"/>
        <end position="96"/>
    </location>
</feature>
<feature type="transmembrane region" description="Helical" evidence="7">
    <location>
        <begin position="253"/>
        <end position="272"/>
    </location>
</feature>
<keyword evidence="5 7" id="KW-1133">Transmembrane helix</keyword>
<evidence type="ECO:0000259" key="8">
    <source>
        <dbReference type="PROSITE" id="PS50850"/>
    </source>
</evidence>
<dbReference type="PANTHER" id="PTHR23517">
    <property type="entry name" value="RESISTANCE PROTEIN MDTM, PUTATIVE-RELATED-RELATED"/>
    <property type="match status" value="1"/>
</dbReference>
<organism evidence="9 10">
    <name type="scientific">Limosilactobacillus panis DSM 6035</name>
    <dbReference type="NCBI Taxonomy" id="1423782"/>
    <lineage>
        <taxon>Bacteria</taxon>
        <taxon>Bacillati</taxon>
        <taxon>Bacillota</taxon>
        <taxon>Bacilli</taxon>
        <taxon>Lactobacillales</taxon>
        <taxon>Lactobacillaceae</taxon>
        <taxon>Limosilactobacillus</taxon>
    </lineage>
</organism>
<dbReference type="STRING" id="1423782.FD32_GL001835"/>
<feature type="transmembrane region" description="Helical" evidence="7">
    <location>
        <begin position="346"/>
        <end position="366"/>
    </location>
</feature>
<feature type="transmembrane region" description="Helical" evidence="7">
    <location>
        <begin position="309"/>
        <end position="334"/>
    </location>
</feature>
<dbReference type="PANTHER" id="PTHR23517:SF10">
    <property type="entry name" value="MAJOR FACILITATOR SUPERFAMILY (MFS) PROFILE DOMAIN-CONTAINING PROTEIN"/>
    <property type="match status" value="1"/>
</dbReference>
<evidence type="ECO:0000313" key="9">
    <source>
        <dbReference type="EMBL" id="KRM27905.1"/>
    </source>
</evidence>
<dbReference type="InterPro" id="IPR011701">
    <property type="entry name" value="MFS"/>
</dbReference>
<feature type="transmembrane region" description="Helical" evidence="7">
    <location>
        <begin position="164"/>
        <end position="186"/>
    </location>
</feature>
<evidence type="ECO:0000256" key="6">
    <source>
        <dbReference type="ARBA" id="ARBA00023136"/>
    </source>
</evidence>
<dbReference type="GO" id="GO:0005886">
    <property type="term" value="C:plasma membrane"/>
    <property type="evidence" value="ECO:0007669"/>
    <property type="project" value="UniProtKB-SubCell"/>
</dbReference>
<sequence>MSRMQKENGVQLKWLLVGIFISSIGNSFVWPLTTIYMHEQLHESLTVSGIILLFYSGANVVGSYISGLLFDRYNPRHLLLNGSIVATIVIALMIFFNGWPIYAFLLTAIGFFNGWIMTMINSYATRTGQDGRYVFNMLYFANNLGMVIGTTIVGPLYQYAHGNIAPLFTITTVLYLIFILIVFVHFKDGDDKTSGETPTVDITVDQRAAKMPKANLWVCWTFFISLCVIWMMYEQWSSNLSVFMTERGISMTKYSLLWTINGILIVLAQLALSWINRWYNNPYMLVYIGTFTIALSFVLLLVAKTYAWFILAMVVLTIGEATAIPTMPAIVNSLSPVAVKGKYQGILNAYSSLGKAFGPLFGGLVIGAASYHVLFVICAASIFVVELIILLVAKLKRQATKEF</sequence>
<dbReference type="PATRIC" id="fig|1423782.4.peg.1910"/>
<comment type="caution">
    <text evidence="9">The sequence shown here is derived from an EMBL/GenBank/DDBJ whole genome shotgun (WGS) entry which is preliminary data.</text>
</comment>
<feature type="transmembrane region" description="Helical" evidence="7">
    <location>
        <begin position="45"/>
        <end position="66"/>
    </location>
</feature>
<dbReference type="PROSITE" id="PS50850">
    <property type="entry name" value="MFS"/>
    <property type="match status" value="1"/>
</dbReference>
<dbReference type="Gene3D" id="1.20.1250.20">
    <property type="entry name" value="MFS general substrate transporter like domains"/>
    <property type="match status" value="2"/>
</dbReference>
<evidence type="ECO:0000256" key="4">
    <source>
        <dbReference type="ARBA" id="ARBA00022692"/>
    </source>
</evidence>
<keyword evidence="4 7" id="KW-0812">Transmembrane</keyword>
<evidence type="ECO:0000313" key="10">
    <source>
        <dbReference type="Proteomes" id="UP000051412"/>
    </source>
</evidence>
<protein>
    <submittedName>
        <fullName evidence="9">Transporter, major facilitator family protein</fullName>
    </submittedName>
</protein>
<keyword evidence="2" id="KW-0813">Transport</keyword>
<dbReference type="Pfam" id="PF07690">
    <property type="entry name" value="MFS_1"/>
    <property type="match status" value="1"/>
</dbReference>
<evidence type="ECO:0000256" key="7">
    <source>
        <dbReference type="SAM" id="Phobius"/>
    </source>
</evidence>
<dbReference type="GO" id="GO:0022857">
    <property type="term" value="F:transmembrane transporter activity"/>
    <property type="evidence" value="ECO:0007669"/>
    <property type="project" value="InterPro"/>
</dbReference>
<gene>
    <name evidence="9" type="ORF">FD32_GL001835</name>
</gene>